<keyword evidence="2" id="KW-1185">Reference proteome</keyword>
<evidence type="ECO:0000313" key="1">
    <source>
        <dbReference type="EMBL" id="BDI33926.1"/>
    </source>
</evidence>
<organism evidence="1 2">
    <name type="scientific">Capsulimonas corticalis</name>
    <dbReference type="NCBI Taxonomy" id="2219043"/>
    <lineage>
        <taxon>Bacteria</taxon>
        <taxon>Bacillati</taxon>
        <taxon>Armatimonadota</taxon>
        <taxon>Armatimonadia</taxon>
        <taxon>Capsulimonadales</taxon>
        <taxon>Capsulimonadaceae</taxon>
        <taxon>Capsulimonas</taxon>
    </lineage>
</organism>
<sequence>MSTRISIVLLIAVSLLFGVGIAFKMRGHEKPAVEVAGGTVYDVGTIPADHPLTHAFRLSNPHSFPVGLSIVTTGCECTTASVSAPVIPPHGQADVTLNVKLEDTKEISSGGCFATTHGDQKVETWLLLTGHVGTEQKILNSGQK</sequence>
<dbReference type="Pfam" id="PF07610">
    <property type="entry name" value="DUF1573"/>
    <property type="match status" value="1"/>
</dbReference>
<dbReference type="EMBL" id="AP025739">
    <property type="protein sequence ID" value="BDI33926.1"/>
    <property type="molecule type" value="Genomic_DNA"/>
</dbReference>
<name>A0A402CZK8_9BACT</name>
<dbReference type="InterPro" id="IPR011467">
    <property type="entry name" value="DUF1573"/>
</dbReference>
<dbReference type="RefSeq" id="WP_119322756.1">
    <property type="nucleotide sequence ID" value="NZ_AP025739.1"/>
</dbReference>
<protein>
    <submittedName>
        <fullName evidence="1">Uncharacterized protein</fullName>
    </submittedName>
</protein>
<dbReference type="Proteomes" id="UP000287394">
    <property type="component" value="Chromosome"/>
</dbReference>
<dbReference type="InterPro" id="IPR013783">
    <property type="entry name" value="Ig-like_fold"/>
</dbReference>
<evidence type="ECO:0000313" key="2">
    <source>
        <dbReference type="Proteomes" id="UP000287394"/>
    </source>
</evidence>
<gene>
    <name evidence="1" type="ORF">CCAX7_59770</name>
</gene>
<accession>A0A402CZK8</accession>
<dbReference type="AlphaFoldDB" id="A0A402CZK8"/>
<dbReference type="Gene3D" id="2.60.40.10">
    <property type="entry name" value="Immunoglobulins"/>
    <property type="match status" value="1"/>
</dbReference>
<dbReference type="OrthoDB" id="826619at2"/>
<reference evidence="1 2" key="1">
    <citation type="journal article" date="2019" name="Int. J. Syst. Evol. Microbiol.">
        <title>Capsulimonas corticalis gen. nov., sp. nov., an aerobic capsulated bacterium, of a novel bacterial order, Capsulimonadales ord. nov., of the class Armatimonadia of the phylum Armatimonadetes.</title>
        <authorList>
            <person name="Li J."/>
            <person name="Kudo C."/>
            <person name="Tonouchi A."/>
        </authorList>
    </citation>
    <scope>NUCLEOTIDE SEQUENCE [LARGE SCALE GENOMIC DNA]</scope>
    <source>
        <strain evidence="1 2">AX-7</strain>
    </source>
</reference>
<dbReference type="KEGG" id="ccot:CCAX7_59770"/>
<proteinExistence type="predicted"/>